<evidence type="ECO:0000313" key="4">
    <source>
        <dbReference type="RefSeq" id="XP_033570548.1"/>
    </source>
</evidence>
<evidence type="ECO:0000313" key="2">
    <source>
        <dbReference type="EMBL" id="KAF2803584.1"/>
    </source>
</evidence>
<feature type="compositionally biased region" description="Basic residues" evidence="1">
    <location>
        <begin position="153"/>
        <end position="166"/>
    </location>
</feature>
<dbReference type="Proteomes" id="UP000504636">
    <property type="component" value="Unplaced"/>
</dbReference>
<feature type="compositionally biased region" description="Polar residues" evidence="1">
    <location>
        <begin position="521"/>
        <end position="532"/>
    </location>
</feature>
<feature type="compositionally biased region" description="Basic and acidic residues" evidence="1">
    <location>
        <begin position="594"/>
        <end position="607"/>
    </location>
</feature>
<feature type="compositionally biased region" description="Basic and acidic residues" evidence="1">
    <location>
        <begin position="290"/>
        <end position="300"/>
    </location>
</feature>
<protein>
    <submittedName>
        <fullName evidence="2 4">Uncharacterized protein</fullName>
    </submittedName>
</protein>
<dbReference type="GeneID" id="54469425"/>
<dbReference type="AlphaFoldDB" id="A0A6A6Y6E4"/>
<feature type="compositionally biased region" description="Low complexity" evidence="1">
    <location>
        <begin position="438"/>
        <end position="451"/>
    </location>
</feature>
<accession>A0A6A6Y6E4</accession>
<proteinExistence type="predicted"/>
<feature type="compositionally biased region" description="Polar residues" evidence="1">
    <location>
        <begin position="68"/>
        <end position="82"/>
    </location>
</feature>
<evidence type="ECO:0000313" key="3">
    <source>
        <dbReference type="Proteomes" id="UP000504636"/>
    </source>
</evidence>
<feature type="compositionally biased region" description="Basic residues" evidence="1">
    <location>
        <begin position="301"/>
        <end position="310"/>
    </location>
</feature>
<feature type="compositionally biased region" description="Polar residues" evidence="1">
    <location>
        <begin position="402"/>
        <end position="412"/>
    </location>
</feature>
<feature type="region of interest" description="Disordered" evidence="1">
    <location>
        <begin position="290"/>
        <end position="566"/>
    </location>
</feature>
<gene>
    <name evidence="2 4" type="ORF">BDZ99DRAFT_576064</name>
</gene>
<reference evidence="4" key="3">
    <citation type="submission" date="2025-04" db="UniProtKB">
        <authorList>
            <consortium name="RefSeq"/>
        </authorList>
    </citation>
    <scope>IDENTIFICATION</scope>
    <source>
        <strain evidence="4">CBS 304.34</strain>
    </source>
</reference>
<feature type="compositionally biased region" description="Basic residues" evidence="1">
    <location>
        <begin position="115"/>
        <end position="127"/>
    </location>
</feature>
<feature type="compositionally biased region" description="Basic and acidic residues" evidence="1">
    <location>
        <begin position="331"/>
        <end position="357"/>
    </location>
</feature>
<organism evidence="2">
    <name type="scientific">Mytilinidion resinicola</name>
    <dbReference type="NCBI Taxonomy" id="574789"/>
    <lineage>
        <taxon>Eukaryota</taxon>
        <taxon>Fungi</taxon>
        <taxon>Dikarya</taxon>
        <taxon>Ascomycota</taxon>
        <taxon>Pezizomycotina</taxon>
        <taxon>Dothideomycetes</taxon>
        <taxon>Pleosporomycetidae</taxon>
        <taxon>Mytilinidiales</taxon>
        <taxon>Mytilinidiaceae</taxon>
        <taxon>Mytilinidion</taxon>
    </lineage>
</organism>
<reference evidence="4" key="2">
    <citation type="submission" date="2020-04" db="EMBL/GenBank/DDBJ databases">
        <authorList>
            <consortium name="NCBI Genome Project"/>
        </authorList>
    </citation>
    <scope>NUCLEOTIDE SEQUENCE</scope>
    <source>
        <strain evidence="4">CBS 304.34</strain>
    </source>
</reference>
<dbReference type="RefSeq" id="XP_033570548.1">
    <property type="nucleotide sequence ID" value="XM_033728532.1"/>
</dbReference>
<dbReference type="EMBL" id="MU003717">
    <property type="protein sequence ID" value="KAF2803584.1"/>
    <property type="molecule type" value="Genomic_DNA"/>
</dbReference>
<feature type="compositionally biased region" description="Basic and acidic residues" evidence="1">
    <location>
        <begin position="225"/>
        <end position="242"/>
    </location>
</feature>
<feature type="compositionally biased region" description="Basic and acidic residues" evidence="1">
    <location>
        <begin position="135"/>
        <end position="144"/>
    </location>
</feature>
<feature type="compositionally biased region" description="Gly residues" evidence="1">
    <location>
        <begin position="584"/>
        <end position="593"/>
    </location>
</feature>
<evidence type="ECO:0000256" key="1">
    <source>
        <dbReference type="SAM" id="MobiDB-lite"/>
    </source>
</evidence>
<feature type="region of interest" description="Disordered" evidence="1">
    <location>
        <begin position="584"/>
        <end position="607"/>
    </location>
</feature>
<reference evidence="2 4" key="1">
    <citation type="journal article" date="2020" name="Stud. Mycol.">
        <title>101 Dothideomycetes genomes: a test case for predicting lifestyles and emergence of pathogens.</title>
        <authorList>
            <person name="Haridas S."/>
            <person name="Albert R."/>
            <person name="Binder M."/>
            <person name="Bloem J."/>
            <person name="Labutti K."/>
            <person name="Salamov A."/>
            <person name="Andreopoulos B."/>
            <person name="Baker S."/>
            <person name="Barry K."/>
            <person name="Bills G."/>
            <person name="Bluhm B."/>
            <person name="Cannon C."/>
            <person name="Castanera R."/>
            <person name="Culley D."/>
            <person name="Daum C."/>
            <person name="Ezra D."/>
            <person name="Gonzalez J."/>
            <person name="Henrissat B."/>
            <person name="Kuo A."/>
            <person name="Liang C."/>
            <person name="Lipzen A."/>
            <person name="Lutzoni F."/>
            <person name="Magnuson J."/>
            <person name="Mondo S."/>
            <person name="Nolan M."/>
            <person name="Ohm R."/>
            <person name="Pangilinan J."/>
            <person name="Park H.-J."/>
            <person name="Ramirez L."/>
            <person name="Alfaro M."/>
            <person name="Sun H."/>
            <person name="Tritt A."/>
            <person name="Yoshinaga Y."/>
            <person name="Zwiers L.-H."/>
            <person name="Turgeon B."/>
            <person name="Goodwin S."/>
            <person name="Spatafora J."/>
            <person name="Crous P."/>
            <person name="Grigoriev I."/>
        </authorList>
    </citation>
    <scope>NUCLEOTIDE SEQUENCE</scope>
    <source>
        <strain evidence="2 4">CBS 304.34</strain>
    </source>
</reference>
<sequence length="607" mass="67964">MTRPMFPETKIRLAPLVKKVVPLVNKNSAAGVILKVLSRELEDCHEHVEKKGKARPSGKTKGKERENSNANNERPQLENWVNEQARRRGCEEHGEEDAESQDGSNGGRETESGPSRHHHRKYRKSRPHALYTNESDEREHEQRSRRPGSTAGRRYRLHDKEKHRHFEHAPCGEVEDNDQSPHDDSRFMMSGGAGPSFDQDPGIMPPSSSNGNLSLDAFDELNINDARDDRGLARDPPPRPDFTDSLVRPRQHPQEGRGRRRRRRKPSPSPPRLGKWWQWGKYGAECVRYEAERIKREEERKKRRQRRRAEARKARESSTGRNKRGAGDGNPEEHERVYPKSDREDDDGGKIEGHVDPQFRTAGYRAGGSQTRQRQTSRDRPSIDLSPHNPISTSHEAKQFSRPATSMSSYSRAATPVPDRPSTAPTPQGPVLMPNPASFLPPLSKLPYPSSRAATRSARMPSPFRIPSPILTKAPSAGPTPELSMPSTPRPTEAMLANRTMLPSSFIFPTPPENRDHSASRMPSTGENARSQSRSHRAESDVDTDGESDSGSWGGGGARADVRREMSERFADMGKGVVKGIGIGKGLWSGGEWGWDKLGKNESKEES</sequence>
<dbReference type="OrthoDB" id="10517469at2759"/>
<feature type="region of interest" description="Disordered" evidence="1">
    <location>
        <begin position="45"/>
        <end position="276"/>
    </location>
</feature>
<name>A0A6A6Y6E4_9PEZI</name>
<keyword evidence="3" id="KW-1185">Reference proteome</keyword>